<proteinExistence type="predicted"/>
<dbReference type="WBParaSite" id="HDID_0000218901-mRNA-1">
    <property type="protein sequence ID" value="HDID_0000218901-mRNA-1"/>
    <property type="gene ID" value="HDID_0000218901"/>
</dbReference>
<evidence type="ECO:0000313" key="3">
    <source>
        <dbReference type="WBParaSite" id="HDID_0000218901-mRNA-1"/>
    </source>
</evidence>
<dbReference type="Proteomes" id="UP000274504">
    <property type="component" value="Unassembled WGS sequence"/>
</dbReference>
<dbReference type="AlphaFoldDB" id="A0A0R3SCA6"/>
<name>A0A0R3SCA6_HYMDI</name>
<dbReference type="EMBL" id="UYSG01000505">
    <property type="protein sequence ID" value="VDL19651.1"/>
    <property type="molecule type" value="Genomic_DNA"/>
</dbReference>
<evidence type="ECO:0000313" key="2">
    <source>
        <dbReference type="Proteomes" id="UP000274504"/>
    </source>
</evidence>
<reference evidence="3" key="1">
    <citation type="submission" date="2017-02" db="UniProtKB">
        <authorList>
            <consortium name="WormBaseParasite"/>
        </authorList>
    </citation>
    <scope>IDENTIFICATION</scope>
</reference>
<evidence type="ECO:0000313" key="1">
    <source>
        <dbReference type="EMBL" id="VDL19651.1"/>
    </source>
</evidence>
<reference evidence="1 2" key="2">
    <citation type="submission" date="2018-11" db="EMBL/GenBank/DDBJ databases">
        <authorList>
            <consortium name="Pathogen Informatics"/>
        </authorList>
    </citation>
    <scope>NUCLEOTIDE SEQUENCE [LARGE SCALE GENOMIC DNA]</scope>
</reference>
<accession>A0A0R3SCA6</accession>
<organism evidence="3">
    <name type="scientific">Hymenolepis diminuta</name>
    <name type="common">Rat tapeworm</name>
    <dbReference type="NCBI Taxonomy" id="6216"/>
    <lineage>
        <taxon>Eukaryota</taxon>
        <taxon>Metazoa</taxon>
        <taxon>Spiralia</taxon>
        <taxon>Lophotrochozoa</taxon>
        <taxon>Platyhelminthes</taxon>
        <taxon>Cestoda</taxon>
        <taxon>Eucestoda</taxon>
        <taxon>Cyclophyllidea</taxon>
        <taxon>Hymenolepididae</taxon>
        <taxon>Hymenolepis</taxon>
    </lineage>
</organism>
<gene>
    <name evidence="1" type="ORF">HDID_LOCUS2190</name>
</gene>
<sequence length="97" mass="10646">MIVFEFQRVPVNASIHPVHRARLIQVLAALHTNLNALANGTNIPALAAVAAHPHHRTVHAPAHRILLRRHQGLAVALHPPHLLILAFHEENVTNAPL</sequence>
<protein>
    <submittedName>
        <fullName evidence="3">Rho-GAP domain-containing protein</fullName>
    </submittedName>
</protein>